<dbReference type="InterPro" id="IPR050366">
    <property type="entry name" value="BP-dependent_transpt_permease"/>
</dbReference>
<gene>
    <name evidence="9" type="ORF">ACFSXZ_27425</name>
</gene>
<dbReference type="Pfam" id="PF00528">
    <property type="entry name" value="BPD_transp_1"/>
    <property type="match status" value="1"/>
</dbReference>
<comment type="subcellular location">
    <subcellularLocation>
        <location evidence="1 7">Cell membrane</location>
        <topology evidence="1 7">Multi-pass membrane protein</topology>
    </subcellularLocation>
</comment>
<dbReference type="RefSeq" id="WP_378268097.1">
    <property type="nucleotide sequence ID" value="NZ_JBHUKR010000016.1"/>
</dbReference>
<evidence type="ECO:0000256" key="1">
    <source>
        <dbReference type="ARBA" id="ARBA00004651"/>
    </source>
</evidence>
<dbReference type="Gene3D" id="1.10.3720.10">
    <property type="entry name" value="MetI-like"/>
    <property type="match status" value="1"/>
</dbReference>
<keyword evidence="3" id="KW-1003">Cell membrane</keyword>
<protein>
    <submittedName>
        <fullName evidence="9">ABC transporter permease</fullName>
    </submittedName>
</protein>
<keyword evidence="2 7" id="KW-0813">Transport</keyword>
<accession>A0ABW5G521</accession>
<evidence type="ECO:0000256" key="6">
    <source>
        <dbReference type="ARBA" id="ARBA00023136"/>
    </source>
</evidence>
<feature type="transmembrane region" description="Helical" evidence="7">
    <location>
        <begin position="206"/>
        <end position="229"/>
    </location>
</feature>
<evidence type="ECO:0000256" key="7">
    <source>
        <dbReference type="RuleBase" id="RU363032"/>
    </source>
</evidence>
<dbReference type="InterPro" id="IPR035906">
    <property type="entry name" value="MetI-like_sf"/>
</dbReference>
<evidence type="ECO:0000256" key="3">
    <source>
        <dbReference type="ARBA" id="ARBA00022475"/>
    </source>
</evidence>
<evidence type="ECO:0000259" key="8">
    <source>
        <dbReference type="PROSITE" id="PS50928"/>
    </source>
</evidence>
<evidence type="ECO:0000256" key="2">
    <source>
        <dbReference type="ARBA" id="ARBA00022448"/>
    </source>
</evidence>
<evidence type="ECO:0000313" key="9">
    <source>
        <dbReference type="EMBL" id="MFD2420066.1"/>
    </source>
</evidence>
<feature type="transmembrane region" description="Helical" evidence="7">
    <location>
        <begin position="166"/>
        <end position="186"/>
    </location>
</feature>
<name>A0ABW5G521_9PSEU</name>
<evidence type="ECO:0000256" key="5">
    <source>
        <dbReference type="ARBA" id="ARBA00022989"/>
    </source>
</evidence>
<keyword evidence="10" id="KW-1185">Reference proteome</keyword>
<dbReference type="PROSITE" id="PS50928">
    <property type="entry name" value="ABC_TM1"/>
    <property type="match status" value="1"/>
</dbReference>
<feature type="transmembrane region" description="Helical" evidence="7">
    <location>
        <begin position="257"/>
        <end position="278"/>
    </location>
</feature>
<feature type="transmembrane region" description="Helical" evidence="7">
    <location>
        <begin position="22"/>
        <end position="46"/>
    </location>
</feature>
<comment type="caution">
    <text evidence="9">The sequence shown here is derived from an EMBL/GenBank/DDBJ whole genome shotgun (WGS) entry which is preliminary data.</text>
</comment>
<evidence type="ECO:0000313" key="10">
    <source>
        <dbReference type="Proteomes" id="UP001597417"/>
    </source>
</evidence>
<keyword evidence="6 7" id="KW-0472">Membrane</keyword>
<reference evidence="10" key="1">
    <citation type="journal article" date="2019" name="Int. J. Syst. Evol. Microbiol.">
        <title>The Global Catalogue of Microorganisms (GCM) 10K type strain sequencing project: providing services to taxonomists for standard genome sequencing and annotation.</title>
        <authorList>
            <consortium name="The Broad Institute Genomics Platform"/>
            <consortium name="The Broad Institute Genome Sequencing Center for Infectious Disease"/>
            <person name="Wu L."/>
            <person name="Ma J."/>
        </authorList>
    </citation>
    <scope>NUCLEOTIDE SEQUENCE [LARGE SCALE GENOMIC DNA]</scope>
    <source>
        <strain evidence="10">CGMCC 4.7645</strain>
    </source>
</reference>
<keyword evidence="4 7" id="KW-0812">Transmembrane</keyword>
<sequence>MTTDVVLPGRTMSPRSHDKLRLIIPSLCSAVLVAVLVTMVTGTLLAPQNPYAQDPLLSVTLPSQAHLLGTDQLGRDVLSQLIAGTRPAILGPLVVAVGCVLIGCSAGMIAAYRGGVIDAVVTRCADLILSLPALLIAVVVVGVVGGGYWFTVAVLLLLSLPYEIRLARSAALVVVSLPYIEAARTLGHGSTRILLKHVLPNIMPTVVATFLLDFVVALIGFVSLSYLHLGVPPSQPSWGGMLADGQQLISQNPWLSIAPAVLLILTAASATLLGDAVYERISRRGTQQ</sequence>
<feature type="transmembrane region" description="Helical" evidence="7">
    <location>
        <begin position="133"/>
        <end position="160"/>
    </location>
</feature>
<feature type="domain" description="ABC transmembrane type-1" evidence="8">
    <location>
        <begin position="89"/>
        <end position="274"/>
    </location>
</feature>
<feature type="transmembrane region" description="Helical" evidence="7">
    <location>
        <begin position="89"/>
        <end position="112"/>
    </location>
</feature>
<dbReference type="PANTHER" id="PTHR43386:SF25">
    <property type="entry name" value="PEPTIDE ABC TRANSPORTER PERMEASE PROTEIN"/>
    <property type="match status" value="1"/>
</dbReference>
<dbReference type="Proteomes" id="UP001597417">
    <property type="component" value="Unassembled WGS sequence"/>
</dbReference>
<dbReference type="InterPro" id="IPR000515">
    <property type="entry name" value="MetI-like"/>
</dbReference>
<dbReference type="SUPFAM" id="SSF161098">
    <property type="entry name" value="MetI-like"/>
    <property type="match status" value="1"/>
</dbReference>
<dbReference type="PANTHER" id="PTHR43386">
    <property type="entry name" value="OLIGOPEPTIDE TRANSPORT SYSTEM PERMEASE PROTEIN APPC"/>
    <property type="match status" value="1"/>
</dbReference>
<evidence type="ECO:0000256" key="4">
    <source>
        <dbReference type="ARBA" id="ARBA00022692"/>
    </source>
</evidence>
<dbReference type="EMBL" id="JBHUKR010000016">
    <property type="protein sequence ID" value="MFD2420066.1"/>
    <property type="molecule type" value="Genomic_DNA"/>
</dbReference>
<dbReference type="CDD" id="cd06261">
    <property type="entry name" value="TM_PBP2"/>
    <property type="match status" value="1"/>
</dbReference>
<proteinExistence type="inferred from homology"/>
<organism evidence="9 10">
    <name type="scientific">Amycolatopsis pigmentata</name>
    <dbReference type="NCBI Taxonomy" id="450801"/>
    <lineage>
        <taxon>Bacteria</taxon>
        <taxon>Bacillati</taxon>
        <taxon>Actinomycetota</taxon>
        <taxon>Actinomycetes</taxon>
        <taxon>Pseudonocardiales</taxon>
        <taxon>Pseudonocardiaceae</taxon>
        <taxon>Amycolatopsis</taxon>
    </lineage>
</organism>
<comment type="similarity">
    <text evidence="7">Belongs to the binding-protein-dependent transport system permease family.</text>
</comment>
<keyword evidence="5 7" id="KW-1133">Transmembrane helix</keyword>